<keyword evidence="2" id="KW-1003">Cell membrane</keyword>
<comment type="caution">
    <text evidence="7">The sequence shown here is derived from an EMBL/GenBank/DDBJ whole genome shotgun (WGS) entry which is preliminary data.</text>
</comment>
<evidence type="ECO:0000256" key="3">
    <source>
        <dbReference type="ARBA" id="ARBA00022519"/>
    </source>
</evidence>
<dbReference type="RefSeq" id="WP_168037506.1">
    <property type="nucleotide sequence ID" value="NZ_JAATJH010000003.1"/>
</dbReference>
<evidence type="ECO:0000313" key="7">
    <source>
        <dbReference type="EMBL" id="NJC26742.1"/>
    </source>
</evidence>
<keyword evidence="4 7" id="KW-0808">Transferase</keyword>
<evidence type="ECO:0000256" key="4">
    <source>
        <dbReference type="ARBA" id="ARBA00022679"/>
    </source>
</evidence>
<dbReference type="PANTHER" id="PTHR30606:SF10">
    <property type="entry name" value="PHOSPHATIDYLINOSITOL MANNOSIDE ACYLTRANSFERASE"/>
    <property type="match status" value="1"/>
</dbReference>
<keyword evidence="3" id="KW-0997">Cell inner membrane</keyword>
<dbReference type="InterPro" id="IPR004960">
    <property type="entry name" value="LipA_acyltrans"/>
</dbReference>
<evidence type="ECO:0000313" key="8">
    <source>
        <dbReference type="Proteomes" id="UP000770785"/>
    </source>
</evidence>
<protein>
    <submittedName>
        <fullName evidence="7">KDO2-lipid IV(A) lauroyltransferase</fullName>
        <ecNumber evidence="7">2.3.1.241</ecNumber>
    </submittedName>
</protein>
<proteinExistence type="predicted"/>
<accession>A0ABX0XC16</accession>
<reference evidence="7 8" key="1">
    <citation type="submission" date="2020-03" db="EMBL/GenBank/DDBJ databases">
        <title>Genomic Encyclopedia of Type Strains, Phase IV (KMG-IV): sequencing the most valuable type-strain genomes for metagenomic binning, comparative biology and taxonomic classification.</title>
        <authorList>
            <person name="Goeker M."/>
        </authorList>
    </citation>
    <scope>NUCLEOTIDE SEQUENCE [LARGE SCALE GENOMIC DNA]</scope>
    <source>
        <strain evidence="7 8">DSM 105096</strain>
    </source>
</reference>
<sequence>MATLLYYCILLPVSKLPLRIIYGISRVFYVLAYRVFGYRTKVVRTNIRASFPDWSEAEVDGQVEKFYRYFFDSVAESIKLFSMSEEESIERCRVVNPELIAPYAEANRSVMVVGAHYANWEIAALSFPLIFERQTVMGIYSPLKNEAMDTLVRENRQRTGVHLVSRRVVDEYYEEDPVRPSIDFFVADQSPSNHVWQKIHWTTFLNQTTGFLAGPERYAVRNNIPVFYMNLRIINRGHYAAELTPITLHPRETSPGAITEAFARTLEQEILRNPTPWLWTHRRWKRDVPEEVTQLLKEQSFVGPEYSR</sequence>
<dbReference type="PANTHER" id="PTHR30606">
    <property type="entry name" value="LIPID A BIOSYNTHESIS LAUROYL ACYLTRANSFERASE"/>
    <property type="match status" value="1"/>
</dbReference>
<organism evidence="7 8">
    <name type="scientific">Neolewinella antarctica</name>
    <dbReference type="NCBI Taxonomy" id="442734"/>
    <lineage>
        <taxon>Bacteria</taxon>
        <taxon>Pseudomonadati</taxon>
        <taxon>Bacteroidota</taxon>
        <taxon>Saprospiria</taxon>
        <taxon>Saprospirales</taxon>
        <taxon>Lewinellaceae</taxon>
        <taxon>Neolewinella</taxon>
    </lineage>
</organism>
<name>A0ABX0XC16_9BACT</name>
<comment type="subcellular location">
    <subcellularLocation>
        <location evidence="1">Cell inner membrane</location>
    </subcellularLocation>
</comment>
<dbReference type="EMBL" id="JAATJH010000003">
    <property type="protein sequence ID" value="NJC26742.1"/>
    <property type="molecule type" value="Genomic_DNA"/>
</dbReference>
<dbReference type="GO" id="GO:0008913">
    <property type="term" value="F:Kdo2-lipid IVA acyltransferase activity"/>
    <property type="evidence" value="ECO:0007669"/>
    <property type="project" value="UniProtKB-EC"/>
</dbReference>
<dbReference type="Proteomes" id="UP000770785">
    <property type="component" value="Unassembled WGS sequence"/>
</dbReference>
<dbReference type="CDD" id="cd07984">
    <property type="entry name" value="LPLAT_LABLAT-like"/>
    <property type="match status" value="1"/>
</dbReference>
<keyword evidence="6 7" id="KW-0012">Acyltransferase</keyword>
<evidence type="ECO:0000256" key="1">
    <source>
        <dbReference type="ARBA" id="ARBA00004533"/>
    </source>
</evidence>
<gene>
    <name evidence="7" type="ORF">GGR27_002252</name>
</gene>
<evidence type="ECO:0000256" key="6">
    <source>
        <dbReference type="ARBA" id="ARBA00023315"/>
    </source>
</evidence>
<keyword evidence="5" id="KW-0472">Membrane</keyword>
<evidence type="ECO:0000256" key="5">
    <source>
        <dbReference type="ARBA" id="ARBA00023136"/>
    </source>
</evidence>
<keyword evidence="8" id="KW-1185">Reference proteome</keyword>
<evidence type="ECO:0000256" key="2">
    <source>
        <dbReference type="ARBA" id="ARBA00022475"/>
    </source>
</evidence>
<dbReference type="EC" id="2.3.1.241" evidence="7"/>
<dbReference type="Pfam" id="PF03279">
    <property type="entry name" value="Lip_A_acyltrans"/>
    <property type="match status" value="1"/>
</dbReference>